<proteinExistence type="predicted"/>
<organism evidence="2 3">
    <name type="scientific">Aminipila luticellarii</name>
    <dbReference type="NCBI Taxonomy" id="2507160"/>
    <lineage>
        <taxon>Bacteria</taxon>
        <taxon>Bacillati</taxon>
        <taxon>Bacillota</taxon>
        <taxon>Clostridia</taxon>
        <taxon>Peptostreptococcales</taxon>
        <taxon>Anaerovoracaceae</taxon>
        <taxon>Aminipila</taxon>
    </lineage>
</organism>
<keyword evidence="3" id="KW-1185">Reference proteome</keyword>
<dbReference type="EMBL" id="CP035281">
    <property type="protein sequence ID" value="QAT41956.1"/>
    <property type="molecule type" value="Genomic_DNA"/>
</dbReference>
<protein>
    <submittedName>
        <fullName evidence="2">Uncharacterized protein</fullName>
    </submittedName>
</protein>
<dbReference type="OrthoDB" id="1739752at2"/>
<dbReference type="Proteomes" id="UP000287601">
    <property type="component" value="Chromosome"/>
</dbReference>
<reference evidence="2 3" key="1">
    <citation type="submission" date="2019-01" db="EMBL/GenBank/DDBJ databases">
        <title>Draft genomes of a novel of Aminipila strains.</title>
        <authorList>
            <person name="Ma S."/>
        </authorList>
    </citation>
    <scope>NUCLEOTIDE SEQUENCE [LARGE SCALE GENOMIC DNA]</scope>
    <source>
        <strain evidence="3">JN-39</strain>
    </source>
</reference>
<name>A0A410PSU6_9FIRM</name>
<dbReference type="AlphaFoldDB" id="A0A410PSU6"/>
<evidence type="ECO:0000313" key="2">
    <source>
        <dbReference type="EMBL" id="QAT41956.1"/>
    </source>
</evidence>
<dbReference type="RefSeq" id="WP_128744610.1">
    <property type="nucleotide sequence ID" value="NZ_CP035281.1"/>
</dbReference>
<evidence type="ECO:0000256" key="1">
    <source>
        <dbReference type="SAM" id="SignalP"/>
    </source>
</evidence>
<sequence length="213" mass="23946">MSKKAKILIIVAILVLTCVTAVAAQNNFPGEESAKQMGFALKDSAKTLINKDSNLSKNYGQDQDNTVAIIMGEEVSKEYFMYRMSLYEACHAENPAQDTWNLVKKQAFERNFADSHQLLPSEADIIAATNQQRKLAESTKESHEIAKTLINSMGLSEDEYWNTFKPKYETEPLLISENVAAYCSENNVSEADLGDIEYEVTNTAFFDELNVKY</sequence>
<dbReference type="KEGG" id="amij:EQM06_01225"/>
<feature type="signal peptide" evidence="1">
    <location>
        <begin position="1"/>
        <end position="23"/>
    </location>
</feature>
<feature type="chain" id="PRO_5019456572" evidence="1">
    <location>
        <begin position="24"/>
        <end position="213"/>
    </location>
</feature>
<accession>A0A410PSU6</accession>
<gene>
    <name evidence="2" type="ORF">EQM06_01225</name>
</gene>
<keyword evidence="1" id="KW-0732">Signal</keyword>
<evidence type="ECO:0000313" key="3">
    <source>
        <dbReference type="Proteomes" id="UP000287601"/>
    </source>
</evidence>